<dbReference type="Gene3D" id="2.50.20.10">
    <property type="entry name" value="Lipoprotein localisation LolA/LolB/LppX"/>
    <property type="match status" value="1"/>
</dbReference>
<keyword evidence="1" id="KW-0732">Signal</keyword>
<evidence type="ECO:0000256" key="1">
    <source>
        <dbReference type="SAM" id="SignalP"/>
    </source>
</evidence>
<reference evidence="3 4" key="1">
    <citation type="submission" date="2020-08" db="EMBL/GenBank/DDBJ databases">
        <title>Acidobacteriota in marine sediments use diverse sulfur dissimilation pathways.</title>
        <authorList>
            <person name="Wasmund K."/>
        </authorList>
    </citation>
    <scope>NUCLEOTIDE SEQUENCE [LARGE SCALE GENOMIC DNA]</scope>
    <source>
        <strain evidence="3">MAG AM4</strain>
    </source>
</reference>
<feature type="signal peptide" evidence="1">
    <location>
        <begin position="1"/>
        <end position="20"/>
    </location>
</feature>
<dbReference type="EMBL" id="JACXWD010000030">
    <property type="protein sequence ID" value="MBD3868406.1"/>
    <property type="molecule type" value="Genomic_DNA"/>
</dbReference>
<comment type="caution">
    <text evidence="3">The sequence shown here is derived from an EMBL/GenBank/DDBJ whole genome shotgun (WGS) entry which is preliminary data.</text>
</comment>
<gene>
    <name evidence="3" type="ORF">IFK94_09800</name>
</gene>
<accession>A0A8J6XXE3</accession>
<dbReference type="CDD" id="cd16329">
    <property type="entry name" value="LolA_like"/>
    <property type="match status" value="1"/>
</dbReference>
<evidence type="ECO:0000259" key="2">
    <source>
        <dbReference type="Pfam" id="PF17131"/>
    </source>
</evidence>
<sequence length="251" mass="28916">MRPFRTIVLALILPAVIIGAEPAIPDGREILRRVDDMWRGNSSAGLMTMQIKTAHWERTLKMKGYSKGKDLSLMRIVYPKSEAGTGTLKVAENIWNYLPKTRRVMKVPSSMMMGSWMGSHFTNDDLVKESRLEDDYDFELVQKKAEDDALLYEITLLPKPEAAVVWGKIVITVLAENFVPILEEFYDEDEKLVRRMTFGNLTVLNDRTVPLSLRIVPVDKPEEYTEIIYDKLLFDIPIEDGFFSLQNLKRR</sequence>
<dbReference type="Proteomes" id="UP000648239">
    <property type="component" value="Unassembled WGS sequence"/>
</dbReference>
<evidence type="ECO:0000313" key="3">
    <source>
        <dbReference type="EMBL" id="MBD3868406.1"/>
    </source>
</evidence>
<organism evidence="3 4">
    <name type="scientific">Candidatus Polarisedimenticola svalbardensis</name>
    <dbReference type="NCBI Taxonomy" id="2886004"/>
    <lineage>
        <taxon>Bacteria</taxon>
        <taxon>Pseudomonadati</taxon>
        <taxon>Acidobacteriota</taxon>
        <taxon>Candidatus Polarisedimenticolia</taxon>
        <taxon>Candidatus Polarisedimenticolales</taxon>
        <taxon>Candidatus Polarisedimenticolaceae</taxon>
        <taxon>Candidatus Polarisedimenticola</taxon>
    </lineage>
</organism>
<proteinExistence type="predicted"/>
<keyword evidence="3" id="KW-0449">Lipoprotein</keyword>
<name>A0A8J6XXE3_9BACT</name>
<dbReference type="AlphaFoldDB" id="A0A8J6XXE3"/>
<feature type="chain" id="PRO_5035198077" evidence="1">
    <location>
        <begin position="21"/>
        <end position="251"/>
    </location>
</feature>
<dbReference type="Pfam" id="PF17131">
    <property type="entry name" value="LolA_like"/>
    <property type="match status" value="1"/>
</dbReference>
<evidence type="ECO:0000313" key="4">
    <source>
        <dbReference type="Proteomes" id="UP000648239"/>
    </source>
</evidence>
<dbReference type="InterPro" id="IPR033399">
    <property type="entry name" value="TP_0789-like"/>
</dbReference>
<feature type="domain" description="Uncharacterized protein TP-0789" evidence="2">
    <location>
        <begin position="68"/>
        <end position="250"/>
    </location>
</feature>
<protein>
    <submittedName>
        <fullName evidence="3">Outer membrane lipoprotein-sorting protein</fullName>
    </submittedName>
</protein>